<gene>
    <name evidence="2" type="ORF">HPB51_018332</name>
</gene>
<keyword evidence="3" id="KW-1185">Reference proteome</keyword>
<proteinExistence type="predicted"/>
<reference evidence="2" key="2">
    <citation type="submission" date="2021-09" db="EMBL/GenBank/DDBJ databases">
        <authorList>
            <person name="Jia N."/>
            <person name="Wang J."/>
            <person name="Shi W."/>
            <person name="Du L."/>
            <person name="Sun Y."/>
            <person name="Zhan W."/>
            <person name="Jiang J."/>
            <person name="Wang Q."/>
            <person name="Zhang B."/>
            <person name="Ji P."/>
            <person name="Sakyi L.B."/>
            <person name="Cui X."/>
            <person name="Yuan T."/>
            <person name="Jiang B."/>
            <person name="Yang W."/>
            <person name="Lam T.T.-Y."/>
            <person name="Chang Q."/>
            <person name="Ding S."/>
            <person name="Wang X."/>
            <person name="Zhu J."/>
            <person name="Ruan X."/>
            <person name="Zhao L."/>
            <person name="Wei J."/>
            <person name="Que T."/>
            <person name="Du C."/>
            <person name="Cheng J."/>
            <person name="Dai P."/>
            <person name="Han X."/>
            <person name="Huang E."/>
            <person name="Gao Y."/>
            <person name="Liu J."/>
            <person name="Shao H."/>
            <person name="Ye R."/>
            <person name="Li L."/>
            <person name="Wei W."/>
            <person name="Wang X."/>
            <person name="Wang C."/>
            <person name="Huo Q."/>
            <person name="Li W."/>
            <person name="Guo W."/>
            <person name="Chen H."/>
            <person name="Chen S."/>
            <person name="Zhou L."/>
            <person name="Zhou L."/>
            <person name="Ni X."/>
            <person name="Tian J."/>
            <person name="Zhou Y."/>
            <person name="Sheng Y."/>
            <person name="Liu T."/>
            <person name="Pan Y."/>
            <person name="Xia L."/>
            <person name="Li J."/>
            <person name="Zhao F."/>
            <person name="Cao W."/>
        </authorList>
    </citation>
    <scope>NUCLEOTIDE SEQUENCE</scope>
    <source>
        <strain evidence="2">Rmic-2018</strain>
        <tissue evidence="2">Larvae</tissue>
    </source>
</reference>
<evidence type="ECO:0000313" key="2">
    <source>
        <dbReference type="EMBL" id="KAH8037844.1"/>
    </source>
</evidence>
<dbReference type="SUPFAM" id="SSF52047">
    <property type="entry name" value="RNI-like"/>
    <property type="match status" value="1"/>
</dbReference>
<evidence type="ECO:0000256" key="1">
    <source>
        <dbReference type="SAM" id="MobiDB-lite"/>
    </source>
</evidence>
<feature type="region of interest" description="Disordered" evidence="1">
    <location>
        <begin position="1"/>
        <end position="20"/>
    </location>
</feature>
<dbReference type="EMBL" id="JABSTU010000002">
    <property type="protein sequence ID" value="KAH8037844.1"/>
    <property type="molecule type" value="Genomic_DNA"/>
</dbReference>
<organism evidence="2 3">
    <name type="scientific">Rhipicephalus microplus</name>
    <name type="common">Cattle tick</name>
    <name type="synonym">Boophilus microplus</name>
    <dbReference type="NCBI Taxonomy" id="6941"/>
    <lineage>
        <taxon>Eukaryota</taxon>
        <taxon>Metazoa</taxon>
        <taxon>Ecdysozoa</taxon>
        <taxon>Arthropoda</taxon>
        <taxon>Chelicerata</taxon>
        <taxon>Arachnida</taxon>
        <taxon>Acari</taxon>
        <taxon>Parasitiformes</taxon>
        <taxon>Ixodida</taxon>
        <taxon>Ixodoidea</taxon>
        <taxon>Ixodidae</taxon>
        <taxon>Rhipicephalinae</taxon>
        <taxon>Rhipicephalus</taxon>
        <taxon>Boophilus</taxon>
    </lineage>
</organism>
<dbReference type="Gene3D" id="3.80.10.10">
    <property type="entry name" value="Ribonuclease Inhibitor"/>
    <property type="match status" value="1"/>
</dbReference>
<dbReference type="InterPro" id="IPR032675">
    <property type="entry name" value="LRR_dom_sf"/>
</dbReference>
<dbReference type="AlphaFoldDB" id="A0A9J6EUF4"/>
<dbReference type="Proteomes" id="UP000821866">
    <property type="component" value="Chromosome 10"/>
</dbReference>
<comment type="caution">
    <text evidence="2">The sequence shown here is derived from an EMBL/GenBank/DDBJ whole genome shotgun (WGS) entry which is preliminary data.</text>
</comment>
<name>A0A9J6EUF4_RHIMP</name>
<accession>A0A9J6EUF4</accession>
<sequence length="267" mass="29695">MPRYGYPVNKEHAPSGSELATSQTCCLDDLEGMEDSETIQAVEESSQLDVDKPRCCPPQRVSACNRLLRGTQMELRYTVREGLSLVSSSQPFVSRTNAHVQRATTLIHKLLSMHKCLTALDIESDSFNGCETRFCNALRGNRLIRFLKINFRTFTLHKDICSAVTTLPNLKELECLTECECPMNFCAALASLLRTSTQLAILRIPKLCMNSTGAILFLPALLENSTLVELCFHSSAISEARPEHRGTFPNFLAESKTLKKLVVGAHN</sequence>
<reference evidence="2" key="1">
    <citation type="journal article" date="2020" name="Cell">
        <title>Large-Scale Comparative Analyses of Tick Genomes Elucidate Their Genetic Diversity and Vector Capacities.</title>
        <authorList>
            <consortium name="Tick Genome and Microbiome Consortium (TIGMIC)"/>
            <person name="Jia N."/>
            <person name="Wang J."/>
            <person name="Shi W."/>
            <person name="Du L."/>
            <person name="Sun Y."/>
            <person name="Zhan W."/>
            <person name="Jiang J.F."/>
            <person name="Wang Q."/>
            <person name="Zhang B."/>
            <person name="Ji P."/>
            <person name="Bell-Sakyi L."/>
            <person name="Cui X.M."/>
            <person name="Yuan T.T."/>
            <person name="Jiang B.G."/>
            <person name="Yang W.F."/>
            <person name="Lam T.T."/>
            <person name="Chang Q.C."/>
            <person name="Ding S.J."/>
            <person name="Wang X.J."/>
            <person name="Zhu J.G."/>
            <person name="Ruan X.D."/>
            <person name="Zhao L."/>
            <person name="Wei J.T."/>
            <person name="Ye R.Z."/>
            <person name="Que T.C."/>
            <person name="Du C.H."/>
            <person name="Zhou Y.H."/>
            <person name="Cheng J.X."/>
            <person name="Dai P.F."/>
            <person name="Guo W.B."/>
            <person name="Han X.H."/>
            <person name="Huang E.J."/>
            <person name="Li L.F."/>
            <person name="Wei W."/>
            <person name="Gao Y.C."/>
            <person name="Liu J.Z."/>
            <person name="Shao H.Z."/>
            <person name="Wang X."/>
            <person name="Wang C.C."/>
            <person name="Yang T.C."/>
            <person name="Huo Q.B."/>
            <person name="Li W."/>
            <person name="Chen H.Y."/>
            <person name="Chen S.E."/>
            <person name="Zhou L.G."/>
            <person name="Ni X.B."/>
            <person name="Tian J.H."/>
            <person name="Sheng Y."/>
            <person name="Liu T."/>
            <person name="Pan Y.S."/>
            <person name="Xia L.Y."/>
            <person name="Li J."/>
            <person name="Zhao F."/>
            <person name="Cao W.C."/>
        </authorList>
    </citation>
    <scope>NUCLEOTIDE SEQUENCE</scope>
    <source>
        <strain evidence="2">Rmic-2018</strain>
    </source>
</reference>
<protein>
    <submittedName>
        <fullName evidence="2">Uncharacterized protein</fullName>
    </submittedName>
</protein>
<evidence type="ECO:0000313" key="3">
    <source>
        <dbReference type="Proteomes" id="UP000821866"/>
    </source>
</evidence>